<evidence type="ECO:0000313" key="1">
    <source>
        <dbReference type="EMBL" id="WDE97070.1"/>
    </source>
</evidence>
<protein>
    <submittedName>
        <fullName evidence="1">DUF2237 domain-containing protein</fullName>
    </submittedName>
</protein>
<dbReference type="Pfam" id="PF09996">
    <property type="entry name" value="DUF2237"/>
    <property type="match status" value="1"/>
</dbReference>
<dbReference type="PANTHER" id="PTHR37466:SF1">
    <property type="entry name" value="SLR1628 PROTEIN"/>
    <property type="match status" value="1"/>
</dbReference>
<dbReference type="RefSeq" id="WP_274151231.1">
    <property type="nucleotide sequence ID" value="NZ_CP117811.1"/>
</dbReference>
<dbReference type="InterPro" id="IPR018714">
    <property type="entry name" value="DUF2237"/>
</dbReference>
<evidence type="ECO:0000313" key="2">
    <source>
        <dbReference type="Proteomes" id="UP001214250"/>
    </source>
</evidence>
<dbReference type="EMBL" id="CP117811">
    <property type="protein sequence ID" value="WDE97070.1"/>
    <property type="molecule type" value="Genomic_DNA"/>
</dbReference>
<gene>
    <name evidence="1" type="ORF">PQO03_03755</name>
</gene>
<sequence length="122" mass="13590">MSNQLNVLGTALEACCTSNHTGFYRDGYCYTGPMDMGSHTVCCYITQEFLEYSKNAGNDLSTAVPEYNFPGLSPGDKWCVCALRWLQAEETEKAPPIILEASNARCLEVISLELIKLYAYKK</sequence>
<organism evidence="1 2">
    <name type="scientific">Lentisphaera profundi</name>
    <dbReference type="NCBI Taxonomy" id="1658616"/>
    <lineage>
        <taxon>Bacteria</taxon>
        <taxon>Pseudomonadati</taxon>
        <taxon>Lentisphaerota</taxon>
        <taxon>Lentisphaeria</taxon>
        <taxon>Lentisphaerales</taxon>
        <taxon>Lentisphaeraceae</taxon>
        <taxon>Lentisphaera</taxon>
    </lineage>
</organism>
<dbReference type="PANTHER" id="PTHR37466">
    <property type="entry name" value="SLR1628 PROTEIN"/>
    <property type="match status" value="1"/>
</dbReference>
<accession>A0ABY7VS85</accession>
<dbReference type="Proteomes" id="UP001214250">
    <property type="component" value="Chromosome 1"/>
</dbReference>
<dbReference type="Gene3D" id="3.30.56.110">
    <property type="entry name" value="Protein of unknown function DUF2237"/>
    <property type="match status" value="1"/>
</dbReference>
<name>A0ABY7VS85_9BACT</name>
<proteinExistence type="predicted"/>
<reference evidence="1 2" key="1">
    <citation type="submission" date="2023-02" db="EMBL/GenBank/DDBJ databases">
        <title>Genome sequence of Lentisphaera profundi SAORIC-696.</title>
        <authorList>
            <person name="Kim e."/>
            <person name="Cho J.-C."/>
            <person name="Choi A."/>
            <person name="Kang I."/>
        </authorList>
    </citation>
    <scope>NUCLEOTIDE SEQUENCE [LARGE SCALE GENOMIC DNA]</scope>
    <source>
        <strain evidence="1 2">SAORIC-696</strain>
    </source>
</reference>
<keyword evidence="2" id="KW-1185">Reference proteome</keyword>